<name>A0A8J3QTD2_9ACTN</name>
<dbReference type="PANTHER" id="PTHR24421">
    <property type="entry name" value="NITRATE/NITRITE SENSOR PROTEIN NARX-RELATED"/>
    <property type="match status" value="1"/>
</dbReference>
<keyword evidence="8" id="KW-0902">Two-component regulatory system</keyword>
<sequence>MESRRYTTSRLRWAVMETGTKPGQAESWPRTVWPGRPDAGRRAVRTVARALRTVALGADTRPSWLAGRPRGVRWAVIAALVVVTIGLFGMEATVVEHVHPSVGVWAPLVALAQLLPLPLIVRYPLLAWRLGYLGALLIPLVPERPWGTWVWDPVQIPVLGLAFCVAGLRYPRALLWTMWALMVPLLWVWGPGGSDAVGANVAFTVVVVLLDTLAARSRTQRALRVQTDLSEREASRRAALEERARIARELHDVVAHHMSLIAVQAETAPYRHDAVPEPLLEEFSAISGAAREALTEMRRLLGVLRSEQTAAQRAPQPDLGELPELVDAARRAGVRVDLSVRGRAPGDWSGSRRGARRTEPESSIPATVGVCGYRIVQESLSNAGRHAAGAAVEVTVDYAPDAVRLSVVNGPGRAAPPVGPTAAANAGTAANAGPGSAAPSAGAGGRRGGHGLVGMRERVALLGGELSAGPTVEGGFAVRAVLPLEVSE</sequence>
<evidence type="ECO:0000259" key="11">
    <source>
        <dbReference type="Pfam" id="PF02518"/>
    </source>
</evidence>
<feature type="region of interest" description="Disordered" evidence="9">
    <location>
        <begin position="411"/>
        <end position="450"/>
    </location>
</feature>
<keyword evidence="10" id="KW-0812">Transmembrane</keyword>
<dbReference type="EC" id="2.7.13.3" evidence="2"/>
<dbReference type="CDD" id="cd16917">
    <property type="entry name" value="HATPase_UhpB-NarQ-NarX-like"/>
    <property type="match status" value="1"/>
</dbReference>
<protein>
    <recommendedName>
        <fullName evidence="2">histidine kinase</fullName>
        <ecNumber evidence="2">2.7.13.3</ecNumber>
    </recommendedName>
</protein>
<dbReference type="GO" id="GO:0000155">
    <property type="term" value="F:phosphorelay sensor kinase activity"/>
    <property type="evidence" value="ECO:0007669"/>
    <property type="project" value="InterPro"/>
</dbReference>
<evidence type="ECO:0000256" key="4">
    <source>
        <dbReference type="ARBA" id="ARBA00022679"/>
    </source>
</evidence>
<dbReference type="SUPFAM" id="SSF55874">
    <property type="entry name" value="ATPase domain of HSP90 chaperone/DNA topoisomerase II/histidine kinase"/>
    <property type="match status" value="1"/>
</dbReference>
<comment type="catalytic activity">
    <reaction evidence="1">
        <text>ATP + protein L-histidine = ADP + protein N-phospho-L-histidine.</text>
        <dbReference type="EC" id="2.7.13.3"/>
    </reaction>
</comment>
<evidence type="ECO:0000256" key="9">
    <source>
        <dbReference type="SAM" id="MobiDB-lite"/>
    </source>
</evidence>
<keyword evidence="6 13" id="KW-0418">Kinase</keyword>
<evidence type="ECO:0000259" key="12">
    <source>
        <dbReference type="Pfam" id="PF07730"/>
    </source>
</evidence>
<dbReference type="Proteomes" id="UP000642748">
    <property type="component" value="Unassembled WGS sequence"/>
</dbReference>
<keyword evidence="3" id="KW-0597">Phosphoprotein</keyword>
<dbReference type="Pfam" id="PF02518">
    <property type="entry name" value="HATPase_c"/>
    <property type="match status" value="1"/>
</dbReference>
<evidence type="ECO:0000256" key="8">
    <source>
        <dbReference type="ARBA" id="ARBA00023012"/>
    </source>
</evidence>
<dbReference type="InterPro" id="IPR036890">
    <property type="entry name" value="HATPase_C_sf"/>
</dbReference>
<organism evidence="13 14">
    <name type="scientific">Rugosimonospora africana</name>
    <dbReference type="NCBI Taxonomy" id="556532"/>
    <lineage>
        <taxon>Bacteria</taxon>
        <taxon>Bacillati</taxon>
        <taxon>Actinomycetota</taxon>
        <taxon>Actinomycetes</taxon>
        <taxon>Micromonosporales</taxon>
        <taxon>Micromonosporaceae</taxon>
        <taxon>Rugosimonospora</taxon>
    </lineage>
</organism>
<feature type="domain" description="Signal transduction histidine kinase subgroup 3 dimerisation and phosphoacceptor" evidence="12">
    <location>
        <begin position="242"/>
        <end position="307"/>
    </location>
</feature>
<keyword evidence="5" id="KW-0547">Nucleotide-binding</keyword>
<evidence type="ECO:0000256" key="5">
    <source>
        <dbReference type="ARBA" id="ARBA00022741"/>
    </source>
</evidence>
<comment type="caution">
    <text evidence="13">The sequence shown here is derived from an EMBL/GenBank/DDBJ whole genome shotgun (WGS) entry which is preliminary data.</text>
</comment>
<gene>
    <name evidence="13" type="ORF">Raf01_46300</name>
</gene>
<dbReference type="InterPro" id="IPR050482">
    <property type="entry name" value="Sensor_HK_TwoCompSys"/>
</dbReference>
<keyword evidence="4" id="KW-0808">Transferase</keyword>
<reference evidence="13" key="1">
    <citation type="submission" date="2021-01" db="EMBL/GenBank/DDBJ databases">
        <title>Whole genome shotgun sequence of Rugosimonospora africana NBRC 104875.</title>
        <authorList>
            <person name="Komaki H."/>
            <person name="Tamura T."/>
        </authorList>
    </citation>
    <scope>NUCLEOTIDE SEQUENCE</scope>
    <source>
        <strain evidence="13">NBRC 104875</strain>
    </source>
</reference>
<keyword evidence="10" id="KW-1133">Transmembrane helix</keyword>
<feature type="compositionally biased region" description="Low complexity" evidence="9">
    <location>
        <begin position="411"/>
        <end position="441"/>
    </location>
</feature>
<evidence type="ECO:0000313" key="14">
    <source>
        <dbReference type="Proteomes" id="UP000642748"/>
    </source>
</evidence>
<dbReference type="InterPro" id="IPR003594">
    <property type="entry name" value="HATPase_dom"/>
</dbReference>
<dbReference type="GO" id="GO:0005524">
    <property type="term" value="F:ATP binding"/>
    <property type="evidence" value="ECO:0007669"/>
    <property type="project" value="UniProtKB-KW"/>
</dbReference>
<feature type="transmembrane region" description="Helical" evidence="10">
    <location>
        <begin position="102"/>
        <end position="121"/>
    </location>
</feature>
<evidence type="ECO:0000256" key="7">
    <source>
        <dbReference type="ARBA" id="ARBA00022840"/>
    </source>
</evidence>
<evidence type="ECO:0000313" key="13">
    <source>
        <dbReference type="EMBL" id="GIH16458.1"/>
    </source>
</evidence>
<keyword evidence="14" id="KW-1185">Reference proteome</keyword>
<feature type="transmembrane region" description="Helical" evidence="10">
    <location>
        <begin position="71"/>
        <end position="90"/>
    </location>
</feature>
<dbReference type="GO" id="GO:0016020">
    <property type="term" value="C:membrane"/>
    <property type="evidence" value="ECO:0007669"/>
    <property type="project" value="InterPro"/>
</dbReference>
<accession>A0A8J3QTD2</accession>
<evidence type="ECO:0000256" key="10">
    <source>
        <dbReference type="SAM" id="Phobius"/>
    </source>
</evidence>
<feature type="domain" description="Histidine kinase/HSP90-like ATPase" evidence="11">
    <location>
        <begin position="373"/>
        <end position="485"/>
    </location>
</feature>
<dbReference type="InterPro" id="IPR011712">
    <property type="entry name" value="Sig_transdc_His_kin_sub3_dim/P"/>
</dbReference>
<keyword evidence="7" id="KW-0067">ATP-binding</keyword>
<dbReference type="GO" id="GO:0046983">
    <property type="term" value="F:protein dimerization activity"/>
    <property type="evidence" value="ECO:0007669"/>
    <property type="project" value="InterPro"/>
</dbReference>
<feature type="region of interest" description="Disordered" evidence="9">
    <location>
        <begin position="343"/>
        <end position="363"/>
    </location>
</feature>
<feature type="transmembrane region" description="Helical" evidence="10">
    <location>
        <begin position="173"/>
        <end position="190"/>
    </location>
</feature>
<proteinExistence type="predicted"/>
<dbReference type="Pfam" id="PF07730">
    <property type="entry name" value="HisKA_3"/>
    <property type="match status" value="1"/>
</dbReference>
<keyword evidence="10" id="KW-0472">Membrane</keyword>
<evidence type="ECO:0000256" key="2">
    <source>
        <dbReference type="ARBA" id="ARBA00012438"/>
    </source>
</evidence>
<evidence type="ECO:0000256" key="3">
    <source>
        <dbReference type="ARBA" id="ARBA00022553"/>
    </source>
</evidence>
<dbReference type="Gene3D" id="3.30.565.10">
    <property type="entry name" value="Histidine kinase-like ATPase, C-terminal domain"/>
    <property type="match status" value="1"/>
</dbReference>
<dbReference type="Gene3D" id="1.20.5.1930">
    <property type="match status" value="1"/>
</dbReference>
<dbReference type="PANTHER" id="PTHR24421:SF10">
    <property type="entry name" value="NITRATE_NITRITE SENSOR PROTEIN NARQ"/>
    <property type="match status" value="1"/>
</dbReference>
<dbReference type="AlphaFoldDB" id="A0A8J3QTD2"/>
<evidence type="ECO:0000256" key="1">
    <source>
        <dbReference type="ARBA" id="ARBA00000085"/>
    </source>
</evidence>
<dbReference type="EMBL" id="BONZ01000043">
    <property type="protein sequence ID" value="GIH16458.1"/>
    <property type="molecule type" value="Genomic_DNA"/>
</dbReference>
<evidence type="ECO:0000256" key="6">
    <source>
        <dbReference type="ARBA" id="ARBA00022777"/>
    </source>
</evidence>
<feature type="transmembrane region" description="Helical" evidence="10">
    <location>
        <begin position="196"/>
        <end position="214"/>
    </location>
</feature>